<evidence type="ECO:0000256" key="2">
    <source>
        <dbReference type="ARBA" id="ARBA00023015"/>
    </source>
</evidence>
<dbReference type="InterPro" id="IPR009061">
    <property type="entry name" value="DNA-bd_dom_put_sf"/>
</dbReference>
<feature type="coiled-coil region" evidence="5">
    <location>
        <begin position="81"/>
        <end position="111"/>
    </location>
</feature>
<gene>
    <name evidence="7" type="ORF">AR1Y2_2723</name>
</gene>
<proteinExistence type="predicted"/>
<dbReference type="KEGG" id="arf:AR1Y2_2723"/>
<dbReference type="InterPro" id="IPR047057">
    <property type="entry name" value="MerR_fam"/>
</dbReference>
<evidence type="ECO:0000313" key="7">
    <source>
        <dbReference type="EMBL" id="QCP36177.1"/>
    </source>
</evidence>
<dbReference type="RefSeq" id="WP_137329442.1">
    <property type="nucleotide sequence ID" value="NZ_CP040058.1"/>
</dbReference>
<keyword evidence="3" id="KW-0238">DNA-binding</keyword>
<keyword evidence="5" id="KW-0175">Coiled coil</keyword>
<dbReference type="SUPFAM" id="SSF46955">
    <property type="entry name" value="Putative DNA-binding domain"/>
    <property type="match status" value="1"/>
</dbReference>
<dbReference type="PANTHER" id="PTHR30204:SF69">
    <property type="entry name" value="MERR-FAMILY TRANSCRIPTIONAL REGULATOR"/>
    <property type="match status" value="1"/>
</dbReference>
<evidence type="ECO:0000256" key="5">
    <source>
        <dbReference type="SAM" id="Coils"/>
    </source>
</evidence>
<dbReference type="Gene3D" id="1.10.1660.10">
    <property type="match status" value="1"/>
</dbReference>
<dbReference type="SMART" id="SM00422">
    <property type="entry name" value="HTH_MERR"/>
    <property type="match status" value="1"/>
</dbReference>
<dbReference type="Pfam" id="PF13411">
    <property type="entry name" value="MerR_1"/>
    <property type="match status" value="1"/>
</dbReference>
<organism evidence="7 8">
    <name type="scientific">Anaerostipes rhamnosivorans</name>
    <dbReference type="NCBI Taxonomy" id="1229621"/>
    <lineage>
        <taxon>Bacteria</taxon>
        <taxon>Bacillati</taxon>
        <taxon>Bacillota</taxon>
        <taxon>Clostridia</taxon>
        <taxon>Lachnospirales</taxon>
        <taxon>Lachnospiraceae</taxon>
        <taxon>Anaerostipes</taxon>
    </lineage>
</organism>
<dbReference type="Proteomes" id="UP000298653">
    <property type="component" value="Chromosome"/>
</dbReference>
<dbReference type="PROSITE" id="PS50937">
    <property type="entry name" value="HTH_MERR_2"/>
    <property type="match status" value="1"/>
</dbReference>
<reference evidence="7 8" key="1">
    <citation type="submission" date="2019-05" db="EMBL/GenBank/DDBJ databases">
        <title>Complete genome sequencing of Anaerostipes rhamnosivorans.</title>
        <authorList>
            <person name="Bui T.P.N."/>
            <person name="de Vos W.M."/>
        </authorList>
    </citation>
    <scope>NUCLEOTIDE SEQUENCE [LARGE SCALE GENOMIC DNA]</scope>
    <source>
        <strain evidence="7 8">1y2</strain>
    </source>
</reference>
<feature type="domain" description="HTH merR-type" evidence="6">
    <location>
        <begin position="4"/>
        <end position="74"/>
    </location>
</feature>
<evidence type="ECO:0000259" key="6">
    <source>
        <dbReference type="PROSITE" id="PS50937"/>
    </source>
</evidence>
<dbReference type="AlphaFoldDB" id="A0A4P8IH91"/>
<keyword evidence="8" id="KW-1185">Reference proteome</keyword>
<dbReference type="InterPro" id="IPR000551">
    <property type="entry name" value="MerR-type_HTH_dom"/>
</dbReference>
<evidence type="ECO:0000256" key="1">
    <source>
        <dbReference type="ARBA" id="ARBA00022491"/>
    </source>
</evidence>
<keyword evidence="2" id="KW-0805">Transcription regulation</keyword>
<evidence type="ECO:0000313" key="8">
    <source>
        <dbReference type="Proteomes" id="UP000298653"/>
    </source>
</evidence>
<protein>
    <submittedName>
        <fullName evidence="7">Transcriptional regulator, MerR family</fullName>
    </submittedName>
</protein>
<dbReference type="GO" id="GO:0003677">
    <property type="term" value="F:DNA binding"/>
    <property type="evidence" value="ECO:0007669"/>
    <property type="project" value="UniProtKB-KW"/>
</dbReference>
<dbReference type="PANTHER" id="PTHR30204">
    <property type="entry name" value="REDOX-CYCLING DRUG-SENSING TRANSCRIPTIONAL ACTIVATOR SOXR"/>
    <property type="match status" value="1"/>
</dbReference>
<accession>A0A4P8IH91</accession>
<dbReference type="OrthoDB" id="9773308at2"/>
<keyword evidence="4" id="KW-0804">Transcription</keyword>
<dbReference type="GO" id="GO:0003700">
    <property type="term" value="F:DNA-binding transcription factor activity"/>
    <property type="evidence" value="ECO:0007669"/>
    <property type="project" value="InterPro"/>
</dbReference>
<name>A0A4P8IH91_9FIRM</name>
<evidence type="ECO:0000256" key="3">
    <source>
        <dbReference type="ARBA" id="ARBA00023125"/>
    </source>
</evidence>
<keyword evidence="1" id="KW-0678">Repressor</keyword>
<evidence type="ECO:0000256" key="4">
    <source>
        <dbReference type="ARBA" id="ARBA00023163"/>
    </source>
</evidence>
<dbReference type="EMBL" id="CP040058">
    <property type="protein sequence ID" value="QCP36177.1"/>
    <property type="molecule type" value="Genomic_DNA"/>
</dbReference>
<sequence>MKEYLTIGEVSRMKGVGIKSLRYYDRIGILKPAYTNPKTGYRYYSIEQMLMLDMILLCLGLDIPLKEMQEYMDEESHLDVKSLLEDGRRKAEEKAKKIQETLSQIDGLEKRIKGSDEIRKRGRDIYDKYIGERAVIALPWEHPAADDKAYMSEITKLYSLSQELGLTVFYQQGLIRYRKGEKDLYYIFMEIQQSDLKDPRIFYLPEGMYQCSVSDETRIEEGNTVDFDEEGLIVETDFYFDRQPKDKYFLELQILKGIGSGK</sequence>